<dbReference type="GO" id="GO:0000329">
    <property type="term" value="C:fungal-type vacuole membrane"/>
    <property type="evidence" value="ECO:0007669"/>
    <property type="project" value="TreeGrafter"/>
</dbReference>
<name>A0A0D0A1S4_9AGAM</name>
<proteinExistence type="predicted"/>
<organism evidence="1 2">
    <name type="scientific">Suillus luteus UH-Slu-Lm8-n1</name>
    <dbReference type="NCBI Taxonomy" id="930992"/>
    <lineage>
        <taxon>Eukaryota</taxon>
        <taxon>Fungi</taxon>
        <taxon>Dikarya</taxon>
        <taxon>Basidiomycota</taxon>
        <taxon>Agaricomycotina</taxon>
        <taxon>Agaricomycetes</taxon>
        <taxon>Agaricomycetidae</taxon>
        <taxon>Boletales</taxon>
        <taxon>Suillineae</taxon>
        <taxon>Suillaceae</taxon>
        <taxon>Suillus</taxon>
    </lineage>
</organism>
<keyword evidence="2" id="KW-1185">Reference proteome</keyword>
<dbReference type="STRING" id="930992.A0A0D0A1S4"/>
<dbReference type="EMBL" id="KN836410">
    <property type="protein sequence ID" value="KIK32094.1"/>
    <property type="molecule type" value="Genomic_DNA"/>
</dbReference>
<dbReference type="OrthoDB" id="5325112at2759"/>
<dbReference type="InterPro" id="IPR032914">
    <property type="entry name" value="Vam6/VPS39/TRAP1"/>
</dbReference>
<evidence type="ECO:0000313" key="1">
    <source>
        <dbReference type="EMBL" id="KIK32094.1"/>
    </source>
</evidence>
<dbReference type="PANTHER" id="PTHR12894:SF49">
    <property type="entry name" value="VAM6_VPS39-LIKE PROTEIN"/>
    <property type="match status" value="1"/>
</dbReference>
<reference evidence="2" key="2">
    <citation type="submission" date="2015-01" db="EMBL/GenBank/DDBJ databases">
        <title>Evolutionary Origins and Diversification of the Mycorrhizal Mutualists.</title>
        <authorList>
            <consortium name="DOE Joint Genome Institute"/>
            <consortium name="Mycorrhizal Genomics Consortium"/>
            <person name="Kohler A."/>
            <person name="Kuo A."/>
            <person name="Nagy L.G."/>
            <person name="Floudas D."/>
            <person name="Copeland A."/>
            <person name="Barry K.W."/>
            <person name="Cichocki N."/>
            <person name="Veneault-Fourrey C."/>
            <person name="LaButti K."/>
            <person name="Lindquist E.A."/>
            <person name="Lipzen A."/>
            <person name="Lundell T."/>
            <person name="Morin E."/>
            <person name="Murat C."/>
            <person name="Riley R."/>
            <person name="Ohm R."/>
            <person name="Sun H."/>
            <person name="Tunlid A."/>
            <person name="Henrissat B."/>
            <person name="Grigoriev I.V."/>
            <person name="Hibbett D.S."/>
            <person name="Martin F."/>
        </authorList>
    </citation>
    <scope>NUCLEOTIDE SEQUENCE [LARGE SCALE GENOMIC DNA]</scope>
    <source>
        <strain evidence="2">UH-Slu-Lm8-n1</strain>
    </source>
</reference>
<dbReference type="Proteomes" id="UP000054485">
    <property type="component" value="Unassembled WGS sequence"/>
</dbReference>
<dbReference type="GO" id="GO:0034058">
    <property type="term" value="P:endosomal vesicle fusion"/>
    <property type="evidence" value="ECO:0007669"/>
    <property type="project" value="TreeGrafter"/>
</dbReference>
<sequence length="424" mass="46618">MGALTFAIHSSVNNIDPSDAQGGANAVSWAGTVPTMMTQLVVGCRRKVVIYAWKDGEAQEFTETILPHSPRVEVFLDISSRHLTYTREYFHGRISGLFGYMTLGLGAKAKPGLVRLSDTEALIVKDNQGFIVGTDGRQTKPVTIDCRSPPDEVAFVNPYIFSIIPPGTGERRCFPSIWERSSCPSTLLFPPTSSVSSAVICTIRLLTSSPTAKAPIFLVATSSDRTVATFKGSSIWQIRMRSWGVQIDELVQRFLYSDAPSLLDTLDKALLPDKRRTHIRAHHAVSQFRLGKFDDAINSFIELDLDPAKVVAFYPERIARHLSVPPDDWISLFGGPANQQLLTSKNDDAMSIRSQYEGNVSKEKLLESSPFPATPVRAAVRRGTALVALLSSSKDEDNDAVCISGKKVKHVVFPDDFSWSVDSL</sequence>
<dbReference type="InParanoid" id="A0A0D0A1S4"/>
<reference evidence="1 2" key="1">
    <citation type="submission" date="2014-04" db="EMBL/GenBank/DDBJ databases">
        <authorList>
            <consortium name="DOE Joint Genome Institute"/>
            <person name="Kuo A."/>
            <person name="Ruytinx J."/>
            <person name="Rineau F."/>
            <person name="Colpaert J."/>
            <person name="Kohler A."/>
            <person name="Nagy L.G."/>
            <person name="Floudas D."/>
            <person name="Copeland A."/>
            <person name="Barry K.W."/>
            <person name="Cichocki N."/>
            <person name="Veneault-Fourrey C."/>
            <person name="LaButti K."/>
            <person name="Lindquist E.A."/>
            <person name="Lipzen A."/>
            <person name="Lundell T."/>
            <person name="Morin E."/>
            <person name="Murat C."/>
            <person name="Sun H."/>
            <person name="Tunlid A."/>
            <person name="Henrissat B."/>
            <person name="Grigoriev I.V."/>
            <person name="Hibbett D.S."/>
            <person name="Martin F."/>
            <person name="Nordberg H.P."/>
            <person name="Cantor M.N."/>
            <person name="Hua S.X."/>
        </authorList>
    </citation>
    <scope>NUCLEOTIDE SEQUENCE [LARGE SCALE GENOMIC DNA]</scope>
    <source>
        <strain evidence="1 2">UH-Slu-Lm8-n1</strain>
    </source>
</reference>
<dbReference type="PANTHER" id="PTHR12894">
    <property type="entry name" value="CNH DOMAIN CONTAINING"/>
    <property type="match status" value="1"/>
</dbReference>
<evidence type="ECO:0000313" key="2">
    <source>
        <dbReference type="Proteomes" id="UP000054485"/>
    </source>
</evidence>
<dbReference type="AlphaFoldDB" id="A0A0D0A1S4"/>
<accession>A0A0D0A1S4</accession>
<protein>
    <submittedName>
        <fullName evidence="1">Unplaced genomic scaffold CY34scaffold_1279, whole genome shotgun sequence</fullName>
    </submittedName>
</protein>
<dbReference type="HOGENOM" id="CLU_647546_0_0_1"/>
<gene>
    <name evidence="1" type="ORF">CY34DRAFT_19296</name>
</gene>
<dbReference type="GO" id="GO:0006914">
    <property type="term" value="P:autophagy"/>
    <property type="evidence" value="ECO:0007669"/>
    <property type="project" value="TreeGrafter"/>
</dbReference>